<evidence type="ECO:0000313" key="2">
    <source>
        <dbReference type="Proteomes" id="UP000077763"/>
    </source>
</evidence>
<reference evidence="1 2" key="1">
    <citation type="submission" date="2016-03" db="EMBL/GenBank/DDBJ databases">
        <authorList>
            <person name="Ploux O."/>
        </authorList>
    </citation>
    <scope>NUCLEOTIDE SEQUENCE [LARGE SCALE GENOMIC DNA]</scope>
    <source>
        <strain evidence="1 2">R-45371</strain>
    </source>
</reference>
<dbReference type="EMBL" id="LUUH01000074">
    <property type="protein sequence ID" value="OAI00883.1"/>
    <property type="molecule type" value="Genomic_DNA"/>
</dbReference>
<organism evidence="1 2">
    <name type="scientific">Methylomonas methanica</name>
    <dbReference type="NCBI Taxonomy" id="421"/>
    <lineage>
        <taxon>Bacteria</taxon>
        <taxon>Pseudomonadati</taxon>
        <taxon>Pseudomonadota</taxon>
        <taxon>Gammaproteobacteria</taxon>
        <taxon>Methylococcales</taxon>
        <taxon>Methylococcaceae</taxon>
        <taxon>Methylomonas</taxon>
    </lineage>
</organism>
<dbReference type="Proteomes" id="UP000077763">
    <property type="component" value="Unassembled WGS sequence"/>
</dbReference>
<sequence length="101" mass="11189">MHEPRNRSIRPECLMPYSDTWPTPTGDEVAEVVRLTGFSGSQTAKAVGLQKNGSRTVRKWIGEEAEIPYAVWALLCHFAGLGEIWTGNVKLPNGDDLNDPH</sequence>
<proteinExistence type="predicted"/>
<gene>
    <name evidence="1" type="ORF">A1353_18915</name>
</gene>
<name>A0A177M6F6_METMH</name>
<dbReference type="AlphaFoldDB" id="A0A177M6F6"/>
<dbReference type="RefSeq" id="WP_064037718.1">
    <property type="nucleotide sequence ID" value="NZ_LUUH01000074.1"/>
</dbReference>
<accession>A0A177M6F6</accession>
<evidence type="ECO:0000313" key="1">
    <source>
        <dbReference type="EMBL" id="OAI00883.1"/>
    </source>
</evidence>
<comment type="caution">
    <text evidence="1">The sequence shown here is derived from an EMBL/GenBank/DDBJ whole genome shotgun (WGS) entry which is preliminary data.</text>
</comment>
<protein>
    <submittedName>
        <fullName evidence="1">Uncharacterized protein</fullName>
    </submittedName>
</protein>